<feature type="compositionally biased region" description="Basic residues" evidence="1">
    <location>
        <begin position="14"/>
        <end position="26"/>
    </location>
</feature>
<reference evidence="2" key="1">
    <citation type="journal article" date="2022" name="bioRxiv">
        <title>Sequencing and chromosome-scale assembly of the giantPleurodeles waltlgenome.</title>
        <authorList>
            <person name="Brown T."/>
            <person name="Elewa A."/>
            <person name="Iarovenko S."/>
            <person name="Subramanian E."/>
            <person name="Araus A.J."/>
            <person name="Petzold A."/>
            <person name="Susuki M."/>
            <person name="Suzuki K.-i.T."/>
            <person name="Hayashi T."/>
            <person name="Toyoda A."/>
            <person name="Oliveira C."/>
            <person name="Osipova E."/>
            <person name="Leigh N.D."/>
            <person name="Simon A."/>
            <person name="Yun M.H."/>
        </authorList>
    </citation>
    <scope>NUCLEOTIDE SEQUENCE</scope>
    <source>
        <strain evidence="2">20211129_DDA</strain>
        <tissue evidence="2">Liver</tissue>
    </source>
</reference>
<comment type="caution">
    <text evidence="2">The sequence shown here is derived from an EMBL/GenBank/DDBJ whole genome shotgun (WGS) entry which is preliminary data.</text>
</comment>
<evidence type="ECO:0000313" key="3">
    <source>
        <dbReference type="Proteomes" id="UP001066276"/>
    </source>
</evidence>
<name>A0AAV7Q3R8_PLEWA</name>
<evidence type="ECO:0000256" key="1">
    <source>
        <dbReference type="SAM" id="MobiDB-lite"/>
    </source>
</evidence>
<organism evidence="2 3">
    <name type="scientific">Pleurodeles waltl</name>
    <name type="common">Iberian ribbed newt</name>
    <dbReference type="NCBI Taxonomy" id="8319"/>
    <lineage>
        <taxon>Eukaryota</taxon>
        <taxon>Metazoa</taxon>
        <taxon>Chordata</taxon>
        <taxon>Craniata</taxon>
        <taxon>Vertebrata</taxon>
        <taxon>Euteleostomi</taxon>
        <taxon>Amphibia</taxon>
        <taxon>Batrachia</taxon>
        <taxon>Caudata</taxon>
        <taxon>Salamandroidea</taxon>
        <taxon>Salamandridae</taxon>
        <taxon>Pleurodelinae</taxon>
        <taxon>Pleurodeles</taxon>
    </lineage>
</organism>
<accession>A0AAV7Q3R8</accession>
<gene>
    <name evidence="2" type="ORF">NDU88_001462</name>
</gene>
<dbReference type="Proteomes" id="UP001066276">
    <property type="component" value="Chromosome 6"/>
</dbReference>
<sequence>MDRSGFRARCKHGRLRLGKGAGKARPRTTPSGASQSGKCCVVVRRPFVGPRSAAPSPKSAPFETLQFRSKGKRKNTAVVGACLAARLARPIAGRACRNRAWTQPPLKRGKGSPPRPRRVRRSCLLACGEPLGVHRAGRVLPQASLLRGTLRRSTYIRTDHTPTAGTHRAPTLRREAMPHIRDI</sequence>
<feature type="region of interest" description="Disordered" evidence="1">
    <location>
        <begin position="14"/>
        <end position="36"/>
    </location>
</feature>
<evidence type="ECO:0000313" key="2">
    <source>
        <dbReference type="EMBL" id="KAJ1135016.1"/>
    </source>
</evidence>
<keyword evidence="3" id="KW-1185">Reference proteome</keyword>
<protein>
    <submittedName>
        <fullName evidence="2">Uncharacterized protein</fullName>
    </submittedName>
</protein>
<dbReference type="EMBL" id="JANPWB010000010">
    <property type="protein sequence ID" value="KAJ1135016.1"/>
    <property type="molecule type" value="Genomic_DNA"/>
</dbReference>
<dbReference type="AlphaFoldDB" id="A0AAV7Q3R8"/>
<proteinExistence type="predicted"/>